<dbReference type="AlphaFoldDB" id="A0A2M8Q6B7"/>
<name>A0A2M8Q6B7_9CHLR</name>
<gene>
    <name evidence="1" type="ORF">CUN48_19400</name>
</gene>
<accession>A0A2M8Q6B7</accession>
<dbReference type="EMBL" id="PGTN01001197">
    <property type="protein sequence ID" value="PJF45338.1"/>
    <property type="molecule type" value="Genomic_DNA"/>
</dbReference>
<evidence type="ECO:0000313" key="1">
    <source>
        <dbReference type="EMBL" id="PJF45338.1"/>
    </source>
</evidence>
<comment type="caution">
    <text evidence="1">The sequence shown here is derived from an EMBL/GenBank/DDBJ whole genome shotgun (WGS) entry which is preliminary data.</text>
</comment>
<protein>
    <submittedName>
        <fullName evidence="1">ABC transporter permease</fullName>
    </submittedName>
</protein>
<evidence type="ECO:0000313" key="2">
    <source>
        <dbReference type="Proteomes" id="UP000230790"/>
    </source>
</evidence>
<sequence>MELAFLVTLLAAGIRSGTAILFATIGEIFAERSGVLN</sequence>
<organism evidence="1 2">
    <name type="scientific">Candidatus Thermofonsia Clade 3 bacterium</name>
    <dbReference type="NCBI Taxonomy" id="2364212"/>
    <lineage>
        <taxon>Bacteria</taxon>
        <taxon>Bacillati</taxon>
        <taxon>Chloroflexota</taxon>
        <taxon>Candidatus Thermofontia</taxon>
        <taxon>Candidatus Thermofonsia Clade 3</taxon>
    </lineage>
</organism>
<dbReference type="Proteomes" id="UP000230790">
    <property type="component" value="Unassembled WGS sequence"/>
</dbReference>
<proteinExistence type="predicted"/>
<feature type="non-terminal residue" evidence="1">
    <location>
        <position position="37"/>
    </location>
</feature>
<reference evidence="1 2" key="1">
    <citation type="submission" date="2017-11" db="EMBL/GenBank/DDBJ databases">
        <title>Evolution of Phototrophy in the Chloroflexi Phylum Driven by Horizontal Gene Transfer.</title>
        <authorList>
            <person name="Ward L.M."/>
            <person name="Hemp J."/>
            <person name="Shih P.M."/>
            <person name="Mcglynn S.E."/>
            <person name="Fischer W."/>
        </authorList>
    </citation>
    <scope>NUCLEOTIDE SEQUENCE [LARGE SCALE GENOMIC DNA]</scope>
    <source>
        <strain evidence="1">JP3_7</strain>
    </source>
</reference>